<dbReference type="InterPro" id="IPR002716">
    <property type="entry name" value="PIN_dom"/>
</dbReference>
<proteinExistence type="predicted"/>
<evidence type="ECO:0000313" key="3">
    <source>
        <dbReference type="Proteomes" id="UP001469749"/>
    </source>
</evidence>
<feature type="domain" description="PIN" evidence="1">
    <location>
        <begin position="2"/>
        <end position="117"/>
    </location>
</feature>
<dbReference type="InterPro" id="IPR029060">
    <property type="entry name" value="PIN-like_dom_sf"/>
</dbReference>
<dbReference type="RefSeq" id="WP_349086222.1">
    <property type="nucleotide sequence ID" value="NZ_JBBMEK010000315.1"/>
</dbReference>
<dbReference type="SUPFAM" id="SSF88723">
    <property type="entry name" value="PIN domain-like"/>
    <property type="match status" value="1"/>
</dbReference>
<sequence length="145" mass="16889">MKVLIDTCVVIDFLQKREPFANAAWKLFRTIATEQLAGYITAKETTDIYYLMHRFTHSDQESRHLLNQLLSLISILDTSSEDIFHALSSDISDFEDAVMTETAIRSKMDCIITRNKKDYTKAEIPIYDPIEFWNLLKNDDVNDIY</sequence>
<dbReference type="Gene3D" id="3.40.50.1010">
    <property type="entry name" value="5'-nuclease"/>
    <property type="match status" value="1"/>
</dbReference>
<accession>A0ABV1BAS4</accession>
<dbReference type="EMBL" id="JBBMEK010000315">
    <property type="protein sequence ID" value="MEQ2366631.1"/>
    <property type="molecule type" value="Genomic_DNA"/>
</dbReference>
<organism evidence="2 3">
    <name type="scientific">Coprococcus intestinihominis</name>
    <dbReference type="NCBI Taxonomy" id="3133154"/>
    <lineage>
        <taxon>Bacteria</taxon>
        <taxon>Bacillati</taxon>
        <taxon>Bacillota</taxon>
        <taxon>Clostridia</taxon>
        <taxon>Lachnospirales</taxon>
        <taxon>Lachnospiraceae</taxon>
        <taxon>Coprococcus</taxon>
    </lineage>
</organism>
<dbReference type="Proteomes" id="UP001469749">
    <property type="component" value="Unassembled WGS sequence"/>
</dbReference>
<gene>
    <name evidence="2" type="ORF">WMO25_16325</name>
</gene>
<keyword evidence="3" id="KW-1185">Reference proteome</keyword>
<name>A0ABV1BAS4_9FIRM</name>
<reference evidence="2 3" key="1">
    <citation type="submission" date="2024-03" db="EMBL/GenBank/DDBJ databases">
        <title>Human intestinal bacterial collection.</title>
        <authorList>
            <person name="Pauvert C."/>
            <person name="Hitch T.C.A."/>
            <person name="Clavel T."/>
        </authorList>
    </citation>
    <scope>NUCLEOTIDE SEQUENCE [LARGE SCALE GENOMIC DNA]</scope>
    <source>
        <strain evidence="2 3">CLA-AA-H190</strain>
    </source>
</reference>
<evidence type="ECO:0000259" key="1">
    <source>
        <dbReference type="Pfam" id="PF13470"/>
    </source>
</evidence>
<comment type="caution">
    <text evidence="2">The sequence shown here is derived from an EMBL/GenBank/DDBJ whole genome shotgun (WGS) entry which is preliminary data.</text>
</comment>
<dbReference type="Pfam" id="PF13470">
    <property type="entry name" value="PIN_3"/>
    <property type="match status" value="1"/>
</dbReference>
<protein>
    <submittedName>
        <fullName evidence="2">PIN domain-containing protein</fullName>
    </submittedName>
</protein>
<evidence type="ECO:0000313" key="2">
    <source>
        <dbReference type="EMBL" id="MEQ2366631.1"/>
    </source>
</evidence>